<evidence type="ECO:0000259" key="6">
    <source>
        <dbReference type="PROSITE" id="PS51349"/>
    </source>
</evidence>
<name>A0ABW0F2H1_9HYPH</name>
<evidence type="ECO:0000313" key="7">
    <source>
        <dbReference type="EMBL" id="MFC5293028.1"/>
    </source>
</evidence>
<dbReference type="InterPro" id="IPR000262">
    <property type="entry name" value="FMN-dep_DH"/>
</dbReference>
<dbReference type="SUPFAM" id="SSF51395">
    <property type="entry name" value="FMN-linked oxidoreductases"/>
    <property type="match status" value="1"/>
</dbReference>
<dbReference type="PROSITE" id="PS00557">
    <property type="entry name" value="FMN_HYDROXY_ACID_DH_1"/>
    <property type="match status" value="1"/>
</dbReference>
<evidence type="ECO:0000256" key="4">
    <source>
        <dbReference type="ARBA" id="ARBA00023002"/>
    </source>
</evidence>
<dbReference type="EMBL" id="JBHSLI010000003">
    <property type="protein sequence ID" value="MFC5293028.1"/>
    <property type="molecule type" value="Genomic_DNA"/>
</dbReference>
<dbReference type="Pfam" id="PF01070">
    <property type="entry name" value="FMN_dh"/>
    <property type="match status" value="1"/>
</dbReference>
<proteinExistence type="inferred from homology"/>
<dbReference type="GO" id="GO:0016491">
    <property type="term" value="F:oxidoreductase activity"/>
    <property type="evidence" value="ECO:0007669"/>
    <property type="project" value="UniProtKB-KW"/>
</dbReference>
<evidence type="ECO:0000256" key="1">
    <source>
        <dbReference type="ARBA" id="ARBA00001917"/>
    </source>
</evidence>
<dbReference type="RefSeq" id="WP_260348635.1">
    <property type="nucleotide sequence ID" value="NZ_JAOAOS010000006.1"/>
</dbReference>
<dbReference type="Proteomes" id="UP001595976">
    <property type="component" value="Unassembled WGS sequence"/>
</dbReference>
<evidence type="ECO:0000256" key="3">
    <source>
        <dbReference type="ARBA" id="ARBA00022643"/>
    </source>
</evidence>
<comment type="cofactor">
    <cofactor evidence="1">
        <name>FMN</name>
        <dbReference type="ChEBI" id="CHEBI:58210"/>
    </cofactor>
</comment>
<organism evidence="7 8">
    <name type="scientific">Bosea minatitlanensis</name>
    <dbReference type="NCBI Taxonomy" id="128782"/>
    <lineage>
        <taxon>Bacteria</taxon>
        <taxon>Pseudomonadati</taxon>
        <taxon>Pseudomonadota</taxon>
        <taxon>Alphaproteobacteria</taxon>
        <taxon>Hyphomicrobiales</taxon>
        <taxon>Boseaceae</taxon>
        <taxon>Bosea</taxon>
    </lineage>
</organism>
<dbReference type="InterPro" id="IPR008259">
    <property type="entry name" value="FMN_hydac_DH_AS"/>
</dbReference>
<dbReference type="PIRSF" id="PIRSF000138">
    <property type="entry name" value="Al-hdrx_acd_dh"/>
    <property type="match status" value="1"/>
</dbReference>
<dbReference type="Gene3D" id="3.20.20.70">
    <property type="entry name" value="Aldolase class I"/>
    <property type="match status" value="1"/>
</dbReference>
<accession>A0ABW0F2H1</accession>
<protein>
    <submittedName>
        <fullName evidence="7">Alpha-hydroxy acid oxidase</fullName>
        <ecNumber evidence="7">1.-.-.-</ecNumber>
    </submittedName>
</protein>
<feature type="domain" description="FMN hydroxy acid dehydrogenase" evidence="6">
    <location>
        <begin position="1"/>
        <end position="384"/>
    </location>
</feature>
<dbReference type="PANTHER" id="PTHR10578">
    <property type="entry name" value="S -2-HYDROXY-ACID OXIDASE-RELATED"/>
    <property type="match status" value="1"/>
</dbReference>
<evidence type="ECO:0000313" key="8">
    <source>
        <dbReference type="Proteomes" id="UP001595976"/>
    </source>
</evidence>
<sequence>MPLDNAINIADLAARARRRLPRVVWDYLDGGAEDEATLRDNRAAFERWRLTPSVLTGNKQRDQSVELFGSRFLGPFMIGPTGLNGLFWPDADLELARAAADAGVGFALSTASNNALEQVAAIGAGTRWFQLYPWGDVSFASRLLERARNAGYQAVIVTVDTLTAGKRERDLRNNFSHELRLTPRVVLDGLLHPGWLANVWLNKGMPRFENLAEFLTPGATAAELADFTRSKRNPAFCWDDIARLKERWNGPLLVKGILSGADALRAREHGADGVIVSNHGGRQLDGAPASIDALPEVVQATDGRMVVLMDGGIRRGSDIVKAVALGADAVLLGRATLYGVAAAGRAGVERALAILRDEVDRTMALTGVRTLAELRARDILFPHPASRKISARSELAAC</sequence>
<dbReference type="PROSITE" id="PS51349">
    <property type="entry name" value="FMN_HYDROXY_ACID_DH_2"/>
    <property type="match status" value="1"/>
</dbReference>
<keyword evidence="2" id="KW-0285">Flavoprotein</keyword>
<dbReference type="InterPro" id="IPR013785">
    <property type="entry name" value="Aldolase_TIM"/>
</dbReference>
<keyword evidence="3" id="KW-0288">FMN</keyword>
<keyword evidence="8" id="KW-1185">Reference proteome</keyword>
<reference evidence="8" key="1">
    <citation type="journal article" date="2019" name="Int. J. Syst. Evol. Microbiol.">
        <title>The Global Catalogue of Microorganisms (GCM) 10K type strain sequencing project: providing services to taxonomists for standard genome sequencing and annotation.</title>
        <authorList>
            <consortium name="The Broad Institute Genomics Platform"/>
            <consortium name="The Broad Institute Genome Sequencing Center for Infectious Disease"/>
            <person name="Wu L."/>
            <person name="Ma J."/>
        </authorList>
    </citation>
    <scope>NUCLEOTIDE SEQUENCE [LARGE SCALE GENOMIC DNA]</scope>
    <source>
        <strain evidence="8">CGMCC 1.15643</strain>
    </source>
</reference>
<gene>
    <name evidence="7" type="ORF">ACFPK2_08490</name>
</gene>
<dbReference type="PANTHER" id="PTHR10578:SF107">
    <property type="entry name" value="2-HYDROXYACID OXIDASE 1"/>
    <property type="match status" value="1"/>
</dbReference>
<evidence type="ECO:0000256" key="2">
    <source>
        <dbReference type="ARBA" id="ARBA00022630"/>
    </source>
</evidence>
<keyword evidence="4 7" id="KW-0560">Oxidoreductase</keyword>
<dbReference type="CDD" id="cd02809">
    <property type="entry name" value="alpha_hydroxyacid_oxid_FMN"/>
    <property type="match status" value="1"/>
</dbReference>
<dbReference type="InterPro" id="IPR012133">
    <property type="entry name" value="Alpha-hydoxy_acid_DH_FMN"/>
</dbReference>
<comment type="caution">
    <text evidence="7">The sequence shown here is derived from an EMBL/GenBank/DDBJ whole genome shotgun (WGS) entry which is preliminary data.</text>
</comment>
<evidence type="ECO:0000256" key="5">
    <source>
        <dbReference type="ARBA" id="ARBA00024042"/>
    </source>
</evidence>
<dbReference type="EC" id="1.-.-.-" evidence="7"/>
<comment type="similarity">
    <text evidence="5">Belongs to the FMN-dependent alpha-hydroxy acid dehydrogenase family.</text>
</comment>
<dbReference type="InterPro" id="IPR037396">
    <property type="entry name" value="FMN_HAD"/>
</dbReference>